<dbReference type="Proteomes" id="UP000195570">
    <property type="component" value="Unassembled WGS sequence"/>
</dbReference>
<accession>A0A1G4HZ92</accession>
<gene>
    <name evidence="3" type="ORF">TEOVI_000729500</name>
</gene>
<feature type="region of interest" description="Disordered" evidence="2">
    <location>
        <begin position="1"/>
        <end position="65"/>
    </location>
</feature>
<sequence>MSGTSSSLGRQSRQSQDSPGRSTPQPPLCPVPVPTVSQASNQLPSPIETQEPTPSVSAPTGRRVEEGFSNAAASIANNVRQTVEYRAAWDLELWRAIQASKLRQQLETQKKKALTELSRLVKTREQQAVAGLEMREQEVSRREQRLAEEEKQMERRKWRLVEMEKDVRLLRQQLVDARRRAGTDAKVEVRRAKEDADHAIELQEQRVQAAEAQAKRADERLQQAQRDYLALSEEFHRFRTRELTSPPEKLSTVEARMRSEFVMEQQNLQDRLERRHQERLQQVEDRCSRLQEENSRLTELSIRRKEQLRRSADEIDRLKQLNRELEERLRKVGQKSLSIDSAADVKERKRCQRGVASPSLEAQTDPDIAALVREVERLRSERRIIVETSAGALDEDSDVVRSLDKRINDILDQLRAHGTVSCSIAV</sequence>
<evidence type="ECO:0000256" key="2">
    <source>
        <dbReference type="SAM" id="MobiDB-lite"/>
    </source>
</evidence>
<name>A0A1G4HZ92_TRYEQ</name>
<feature type="compositionally biased region" description="Polar residues" evidence="2">
    <location>
        <begin position="37"/>
        <end position="58"/>
    </location>
</feature>
<feature type="compositionally biased region" description="Pro residues" evidence="2">
    <location>
        <begin position="24"/>
        <end position="33"/>
    </location>
</feature>
<organism evidence="3 4">
    <name type="scientific">Trypanosoma equiperdum</name>
    <dbReference type="NCBI Taxonomy" id="5694"/>
    <lineage>
        <taxon>Eukaryota</taxon>
        <taxon>Discoba</taxon>
        <taxon>Euglenozoa</taxon>
        <taxon>Kinetoplastea</taxon>
        <taxon>Metakinetoplastina</taxon>
        <taxon>Trypanosomatida</taxon>
        <taxon>Trypanosomatidae</taxon>
        <taxon>Trypanosoma</taxon>
    </lineage>
</organism>
<protein>
    <submittedName>
        <fullName evidence="3">Uncharacterized protein</fullName>
    </submittedName>
</protein>
<keyword evidence="1" id="KW-0175">Coiled coil</keyword>
<dbReference type="InterPro" id="IPR039893">
    <property type="entry name" value="CEP120-like"/>
</dbReference>
<dbReference type="GO" id="GO:0005815">
    <property type="term" value="C:microtubule organizing center"/>
    <property type="evidence" value="ECO:0007669"/>
    <property type="project" value="TreeGrafter"/>
</dbReference>
<dbReference type="EMBL" id="CZPT02000119">
    <property type="protein sequence ID" value="SCU64663.1"/>
    <property type="molecule type" value="Genomic_DNA"/>
</dbReference>
<feature type="coiled-coil region" evidence="1">
    <location>
        <begin position="273"/>
        <end position="335"/>
    </location>
</feature>
<proteinExistence type="predicted"/>
<dbReference type="VEuPathDB" id="TriTrypDB:TEOVI_000729500"/>
<dbReference type="RefSeq" id="XP_067076382.1">
    <property type="nucleotide sequence ID" value="XM_067220281.1"/>
</dbReference>
<evidence type="ECO:0000313" key="4">
    <source>
        <dbReference type="Proteomes" id="UP000195570"/>
    </source>
</evidence>
<evidence type="ECO:0000313" key="3">
    <source>
        <dbReference type="EMBL" id="SCU64663.1"/>
    </source>
</evidence>
<reference evidence="3" key="1">
    <citation type="submission" date="2016-09" db="EMBL/GenBank/DDBJ databases">
        <authorList>
            <person name="Hebert L."/>
            <person name="Moumen B."/>
        </authorList>
    </citation>
    <scope>NUCLEOTIDE SEQUENCE [LARGE SCALE GENOMIC DNA]</scope>
    <source>
        <strain evidence="3">OVI</strain>
    </source>
</reference>
<dbReference type="GO" id="GO:0010564">
    <property type="term" value="P:regulation of cell cycle process"/>
    <property type="evidence" value="ECO:0007669"/>
    <property type="project" value="TreeGrafter"/>
</dbReference>
<dbReference type="AlphaFoldDB" id="A0A1G4HZ92"/>
<feature type="compositionally biased region" description="Low complexity" evidence="2">
    <location>
        <begin position="1"/>
        <end position="18"/>
    </location>
</feature>
<keyword evidence="4" id="KW-1185">Reference proteome</keyword>
<dbReference type="PANTHER" id="PTHR21574:SF0">
    <property type="entry name" value="CENTROSOMAL PROTEIN OF 120 KDA"/>
    <property type="match status" value="1"/>
</dbReference>
<evidence type="ECO:0000256" key="1">
    <source>
        <dbReference type="SAM" id="Coils"/>
    </source>
</evidence>
<dbReference type="PANTHER" id="PTHR21574">
    <property type="entry name" value="CENTROSOMAL PROTEIN OF 120 KDA"/>
    <property type="match status" value="1"/>
</dbReference>
<comment type="caution">
    <text evidence="3">The sequence shown here is derived from an EMBL/GenBank/DDBJ whole genome shotgun (WGS) entry which is preliminary data.</text>
</comment>
<dbReference type="GeneID" id="92381229"/>
<feature type="coiled-coil region" evidence="1">
    <location>
        <begin position="96"/>
        <end position="234"/>
    </location>
</feature>